<comment type="similarity">
    <text evidence="9">Belongs to the MntA antitoxin family.</text>
</comment>
<dbReference type="EMBL" id="LWQS01000046">
    <property type="protein sequence ID" value="OAN46254.1"/>
    <property type="molecule type" value="Genomic_DNA"/>
</dbReference>
<keyword evidence="12" id="KW-1185">Reference proteome</keyword>
<evidence type="ECO:0000256" key="9">
    <source>
        <dbReference type="ARBA" id="ARBA00038276"/>
    </source>
</evidence>
<evidence type="ECO:0000256" key="3">
    <source>
        <dbReference type="ARBA" id="ARBA00022679"/>
    </source>
</evidence>
<keyword evidence="6" id="KW-0547">Nucleotide-binding</keyword>
<evidence type="ECO:0000256" key="4">
    <source>
        <dbReference type="ARBA" id="ARBA00022695"/>
    </source>
</evidence>
<evidence type="ECO:0000256" key="8">
    <source>
        <dbReference type="ARBA" id="ARBA00022842"/>
    </source>
</evidence>
<reference evidence="11 12" key="1">
    <citation type="submission" date="2016-04" db="EMBL/GenBank/DDBJ databases">
        <title>Chloroflexus islandicus sp. nov., a thermophilic filamentous anoxygenic phototrophic bacterium from geyser Strokkur (Iceland).</title>
        <authorList>
            <person name="Gaisin V.A."/>
            <person name="Kalashnikov A.M."/>
            <person name="Sukhacheva M.V."/>
            <person name="Grouzdev D.S."/>
            <person name="Ivanov T.M."/>
            <person name="Kuznetsov B."/>
            <person name="Gorlenko V.M."/>
        </authorList>
    </citation>
    <scope>NUCLEOTIDE SEQUENCE [LARGE SCALE GENOMIC DNA]</scope>
    <source>
        <strain evidence="12">isl-2</strain>
    </source>
</reference>
<keyword evidence="2" id="KW-1277">Toxin-antitoxin system</keyword>
<evidence type="ECO:0000256" key="2">
    <source>
        <dbReference type="ARBA" id="ARBA00022649"/>
    </source>
</evidence>
<organism evidence="11 12">
    <name type="scientific">Chloroflexus islandicus</name>
    <dbReference type="NCBI Taxonomy" id="1707952"/>
    <lineage>
        <taxon>Bacteria</taxon>
        <taxon>Bacillati</taxon>
        <taxon>Chloroflexota</taxon>
        <taxon>Chloroflexia</taxon>
        <taxon>Chloroflexales</taxon>
        <taxon>Chloroflexineae</taxon>
        <taxon>Chloroflexaceae</taxon>
        <taxon>Chloroflexus</taxon>
    </lineage>
</organism>
<dbReference type="Pfam" id="PF01909">
    <property type="entry name" value="NTP_transf_2"/>
    <property type="match status" value="1"/>
</dbReference>
<dbReference type="InterPro" id="IPR002934">
    <property type="entry name" value="Polymerase_NTP_transf_dom"/>
</dbReference>
<dbReference type="Proteomes" id="UP000078287">
    <property type="component" value="Unassembled WGS sequence"/>
</dbReference>
<dbReference type="STRING" id="1707952.A6A03_12805"/>
<evidence type="ECO:0000259" key="10">
    <source>
        <dbReference type="Pfam" id="PF01909"/>
    </source>
</evidence>
<evidence type="ECO:0000256" key="6">
    <source>
        <dbReference type="ARBA" id="ARBA00022741"/>
    </source>
</evidence>
<keyword evidence="4" id="KW-0548">Nucleotidyltransferase</keyword>
<evidence type="ECO:0000256" key="7">
    <source>
        <dbReference type="ARBA" id="ARBA00022840"/>
    </source>
</evidence>
<keyword evidence="5" id="KW-0479">Metal-binding</keyword>
<keyword evidence="8" id="KW-0460">Magnesium</keyword>
<dbReference type="GO" id="GO:0046872">
    <property type="term" value="F:metal ion binding"/>
    <property type="evidence" value="ECO:0007669"/>
    <property type="project" value="UniProtKB-KW"/>
</dbReference>
<dbReference type="PANTHER" id="PTHR33571">
    <property type="entry name" value="SSL8005 PROTEIN"/>
    <property type="match status" value="1"/>
</dbReference>
<name>A0A178MEI7_9CHLR</name>
<evidence type="ECO:0000256" key="5">
    <source>
        <dbReference type="ARBA" id="ARBA00022723"/>
    </source>
</evidence>
<evidence type="ECO:0000313" key="12">
    <source>
        <dbReference type="Proteomes" id="UP000078287"/>
    </source>
</evidence>
<protein>
    <submittedName>
        <fullName evidence="11">Nucleotidyltransferase</fullName>
    </submittedName>
</protein>
<sequence length="100" mass="11472">MPNREEMIALLRQQYPYLAAHYGVTKIGLFGSYARDQADDTSDVGIIVEFERPLGFRFVELAEYLERLLGRRVDVLTPTGVRGIRLPWVAEEIERSVIDC</sequence>
<dbReference type="AlphaFoldDB" id="A0A178MEI7"/>
<dbReference type="InterPro" id="IPR052038">
    <property type="entry name" value="Type-VII_TA_antitoxin"/>
</dbReference>
<dbReference type="Gene3D" id="3.30.460.10">
    <property type="entry name" value="Beta Polymerase, domain 2"/>
    <property type="match status" value="1"/>
</dbReference>
<keyword evidence="7" id="KW-0067">ATP-binding</keyword>
<gene>
    <name evidence="11" type="ORF">A6A03_12805</name>
</gene>
<evidence type="ECO:0000313" key="11">
    <source>
        <dbReference type="EMBL" id="OAN46254.1"/>
    </source>
</evidence>
<proteinExistence type="inferred from homology"/>
<dbReference type="RefSeq" id="WP_066786011.1">
    <property type="nucleotide sequence ID" value="NZ_LWQS01000046.1"/>
</dbReference>
<dbReference type="GO" id="GO:0005524">
    <property type="term" value="F:ATP binding"/>
    <property type="evidence" value="ECO:0007669"/>
    <property type="project" value="UniProtKB-KW"/>
</dbReference>
<comment type="cofactor">
    <cofactor evidence="1">
        <name>Mg(2+)</name>
        <dbReference type="ChEBI" id="CHEBI:18420"/>
    </cofactor>
</comment>
<dbReference type="CDD" id="cd05403">
    <property type="entry name" value="NT_KNTase_like"/>
    <property type="match status" value="1"/>
</dbReference>
<accession>A0A178MEI7</accession>
<evidence type="ECO:0000256" key="1">
    <source>
        <dbReference type="ARBA" id="ARBA00001946"/>
    </source>
</evidence>
<feature type="domain" description="Polymerase nucleotidyl transferase" evidence="10">
    <location>
        <begin position="18"/>
        <end position="81"/>
    </location>
</feature>
<dbReference type="OrthoDB" id="9809668at2"/>
<dbReference type="InterPro" id="IPR043519">
    <property type="entry name" value="NT_sf"/>
</dbReference>
<dbReference type="PANTHER" id="PTHR33571:SF14">
    <property type="entry name" value="PROTEIN ADENYLYLTRANSFERASE MJ0435-RELATED"/>
    <property type="match status" value="1"/>
</dbReference>
<dbReference type="SUPFAM" id="SSF81301">
    <property type="entry name" value="Nucleotidyltransferase"/>
    <property type="match status" value="1"/>
</dbReference>
<keyword evidence="3 11" id="KW-0808">Transferase</keyword>
<comment type="caution">
    <text evidence="11">The sequence shown here is derived from an EMBL/GenBank/DDBJ whole genome shotgun (WGS) entry which is preliminary data.</text>
</comment>
<dbReference type="GO" id="GO:0016779">
    <property type="term" value="F:nucleotidyltransferase activity"/>
    <property type="evidence" value="ECO:0007669"/>
    <property type="project" value="UniProtKB-KW"/>
</dbReference>